<dbReference type="FunFam" id="2.60.40.1840:FF:000001">
    <property type="entry name" value="Aminopeptidase N"/>
    <property type="match status" value="1"/>
</dbReference>
<dbReference type="InterPro" id="IPR035414">
    <property type="entry name" value="Peptidase_M1_pepN_Ig-like"/>
</dbReference>
<dbReference type="InterPro" id="IPR045357">
    <property type="entry name" value="Aminopeptidase_N-like_N"/>
</dbReference>
<dbReference type="Pfam" id="PF17900">
    <property type="entry name" value="Peptidase_M1_N"/>
    <property type="match status" value="1"/>
</dbReference>
<evidence type="ECO:0000313" key="17">
    <source>
        <dbReference type="EMBL" id="CAD84537.1"/>
    </source>
</evidence>
<evidence type="ECO:0000256" key="6">
    <source>
        <dbReference type="ARBA" id="ARBA00022438"/>
    </source>
</evidence>
<dbReference type="CDD" id="cd09600">
    <property type="entry name" value="M1_APN"/>
    <property type="match status" value="1"/>
</dbReference>
<feature type="domain" description="Peptidase M1 alanyl aminopeptidase C-terminal" evidence="15">
    <location>
        <begin position="562"/>
        <end position="881"/>
    </location>
</feature>
<evidence type="ECO:0000256" key="3">
    <source>
        <dbReference type="ARBA" id="ARBA00010136"/>
    </source>
</evidence>
<comment type="catalytic activity">
    <reaction evidence="1">
        <text>Release of an N-terminal amino acid, Xaa-|-Yaa- from a peptide, amide or arylamide. Xaa is preferably Ala, but may be most amino acids including Pro (slow action). When a terminal hydrophobic residue is followed by a prolyl residue, the two may be released as an intact Xaa-Pro dipeptide.</text>
        <dbReference type="EC" id="3.4.11.2"/>
    </reaction>
</comment>
<protein>
    <recommendedName>
        <fullName evidence="5 12">Aminopeptidase N</fullName>
        <ecNumber evidence="4 12">3.4.11.2</ecNumber>
    </recommendedName>
</protein>
<dbReference type="HOGENOM" id="CLU_007993_2_0_4"/>
<sequence length="881" mass="99823">MSDISGTPITPVVAVTRLADYRVPEFLIEKTHLTFELHEGYTDVSSRLTITRNPQSTKADHLVLHGEQLELLSLAIDEQPLDAGGYQITPHNLTIRNVPEQFVLHCKTRIYPEKNTALEGLYRSSGMYCTQCEAEGFRKITYYLDRPDVMSEFETVIIAREGTFSTILSNGNCLSDTVRDGKRIVHWHDPFKKPSYLFALVAGNLVCLEDSFITQSGRQILLQIYTEAKDSDKCHFAMQSLQKAMHWDEQVYGREYDLDRFMIVAVDDFNMGAMENKGLNIFNTSCVLAHPASTTDTAFQRVERVIAHEYFHNWSGNRVTCRDWFQLSLKEGLTVYRDSEFSADMNSRAVKRIEDVSLIRGVQFVEDAGPMAHPVRPDSYMEISNFYTVTIYEKGAEVVRMLANILGPEQYRQATDLYFSHFDGQAVTCDDFVQCMEEVSGRDLCQFRLWYSQAGTPQLHISDSYDADREQYSLTVRQHTPATPGQTEKEALHIPLKVALYGSKGALPLVIDGLARGTETVLDICEAHQTIVFEQVAENPVPSLLRGFSAPVRVFYDYQLTQLRQLILLDSDGFCRWDAMQSLMRIVLSKAIDGEDNLAEQTVLIEVLKQLLADHAAMDAALLACMLDLPGEQYLASLYDKANPPAISWALTQLQYRLAMQLQTELLSCYQALQDNASGLSARAMAARSLRNRALAYLLHIDDEYYRDLAQQQFIQADNMTDQFAALRGLVHAEHAGAAAQEALQAFYRQWQHDALVVNMWFQVQATRPWGNVLQEVQQLLNHEAFDACNPNKLRAVIAAFANQNFAGFHDSSGKAYQFLADQIADIDQRNPQMAARLLAPLTHWHQFIDEHATLMRKALESLSQRELSKDVYEVVSKSLN</sequence>
<dbReference type="Gene3D" id="3.30.2010.30">
    <property type="match status" value="1"/>
</dbReference>
<dbReference type="EMBL" id="AL954747">
    <property type="protein sequence ID" value="CAD84537.1"/>
    <property type="molecule type" value="Genomic_DNA"/>
</dbReference>
<dbReference type="GO" id="GO:0008237">
    <property type="term" value="F:metallopeptidase activity"/>
    <property type="evidence" value="ECO:0007669"/>
    <property type="project" value="UniProtKB-UniRule"/>
</dbReference>
<evidence type="ECO:0000259" key="14">
    <source>
        <dbReference type="Pfam" id="PF11940"/>
    </source>
</evidence>
<dbReference type="InterPro" id="IPR024601">
    <property type="entry name" value="Peptidase_M1_pepN_C"/>
</dbReference>
<dbReference type="GO" id="GO:0016285">
    <property type="term" value="F:alanyl aminopeptidase activity"/>
    <property type="evidence" value="ECO:0007669"/>
    <property type="project" value="UniProtKB-EC"/>
</dbReference>
<dbReference type="InterPro" id="IPR001930">
    <property type="entry name" value="Peptidase_M1"/>
</dbReference>
<dbReference type="InterPro" id="IPR042097">
    <property type="entry name" value="Aminopeptidase_N-like_N_sf"/>
</dbReference>
<dbReference type="InterPro" id="IPR027268">
    <property type="entry name" value="Peptidase_M4/M1_CTD_sf"/>
</dbReference>
<dbReference type="SUPFAM" id="SSF63737">
    <property type="entry name" value="Leukotriene A4 hydrolase N-terminal domain"/>
    <property type="match status" value="1"/>
</dbReference>
<evidence type="ECO:0000256" key="8">
    <source>
        <dbReference type="ARBA" id="ARBA00022723"/>
    </source>
</evidence>
<dbReference type="STRING" id="228410.NE0626"/>
<evidence type="ECO:0000256" key="1">
    <source>
        <dbReference type="ARBA" id="ARBA00000098"/>
    </source>
</evidence>
<keyword evidence="9 17" id="KW-0378">Hydrolase</keyword>
<dbReference type="Gene3D" id="2.60.40.1730">
    <property type="entry name" value="tricorn interacting facor f3 domain"/>
    <property type="match status" value="1"/>
</dbReference>
<dbReference type="InterPro" id="IPR037144">
    <property type="entry name" value="Peptidase_M1_pepN_C_sf"/>
</dbReference>
<evidence type="ECO:0000259" key="13">
    <source>
        <dbReference type="Pfam" id="PF01433"/>
    </source>
</evidence>
<evidence type="ECO:0000256" key="10">
    <source>
        <dbReference type="ARBA" id="ARBA00022833"/>
    </source>
</evidence>
<dbReference type="Pfam" id="PF01433">
    <property type="entry name" value="Peptidase_M1"/>
    <property type="match status" value="1"/>
</dbReference>
<dbReference type="InterPro" id="IPR012779">
    <property type="entry name" value="Peptidase_M1_pepN"/>
</dbReference>
<keyword evidence="11" id="KW-0482">Metalloprotease</keyword>
<accession>Q82WN9</accession>
<dbReference type="Pfam" id="PF17432">
    <property type="entry name" value="DUF3458_C"/>
    <property type="match status" value="1"/>
</dbReference>
<evidence type="ECO:0000256" key="11">
    <source>
        <dbReference type="ARBA" id="ARBA00023049"/>
    </source>
</evidence>
<keyword evidence="10" id="KW-0862">Zinc</keyword>
<dbReference type="FunFam" id="3.30.2010.30:FF:000002">
    <property type="entry name" value="Putative aminopeptidase N"/>
    <property type="match status" value="1"/>
</dbReference>
<keyword evidence="18" id="KW-1185">Reference proteome</keyword>
<evidence type="ECO:0000313" key="18">
    <source>
        <dbReference type="Proteomes" id="UP000001416"/>
    </source>
</evidence>
<evidence type="ECO:0000259" key="15">
    <source>
        <dbReference type="Pfam" id="PF17432"/>
    </source>
</evidence>
<gene>
    <name evidence="17" type="primary">pepN</name>
    <name evidence="17" type="ordered locus">NE0626</name>
</gene>
<evidence type="ECO:0000256" key="7">
    <source>
        <dbReference type="ARBA" id="ARBA00022670"/>
    </source>
</evidence>
<dbReference type="KEGG" id="neu:NE0626"/>
<dbReference type="OrthoDB" id="100605at2"/>
<organism evidence="17 18">
    <name type="scientific">Nitrosomonas europaea (strain ATCC 19718 / CIP 103999 / KCTC 2705 / NBRC 14298)</name>
    <dbReference type="NCBI Taxonomy" id="228410"/>
    <lineage>
        <taxon>Bacteria</taxon>
        <taxon>Pseudomonadati</taxon>
        <taxon>Pseudomonadota</taxon>
        <taxon>Betaproteobacteria</taxon>
        <taxon>Nitrosomonadales</taxon>
        <taxon>Nitrosomonadaceae</taxon>
        <taxon>Nitrosomonas</taxon>
    </lineage>
</organism>
<name>Q82WN9_NITEU</name>
<feature type="domain" description="Aminopeptidase N-like N-terminal" evidence="16">
    <location>
        <begin position="43"/>
        <end position="197"/>
    </location>
</feature>
<dbReference type="SUPFAM" id="SSF55486">
    <property type="entry name" value="Metalloproteases ('zincins'), catalytic domain"/>
    <property type="match status" value="1"/>
</dbReference>
<dbReference type="NCBIfam" id="TIGR02414">
    <property type="entry name" value="pepN_proteo"/>
    <property type="match status" value="1"/>
</dbReference>
<comment type="similarity">
    <text evidence="3">Belongs to the peptidase M1 family.</text>
</comment>
<evidence type="ECO:0000259" key="16">
    <source>
        <dbReference type="Pfam" id="PF17900"/>
    </source>
</evidence>
<dbReference type="AlphaFoldDB" id="Q82WN9"/>
<evidence type="ECO:0000256" key="9">
    <source>
        <dbReference type="ARBA" id="ARBA00022801"/>
    </source>
</evidence>
<dbReference type="PRINTS" id="PR00756">
    <property type="entry name" value="ALADIPTASE"/>
</dbReference>
<dbReference type="eggNOG" id="COG0308">
    <property type="taxonomic scope" value="Bacteria"/>
</dbReference>
<reference evidence="17 18" key="1">
    <citation type="journal article" date="2003" name="J. Bacteriol.">
        <title>Complete genome sequence of the ammonia-oxidizing bacterium and obligate chemolithoautotroph Nitrosomonas europaea.</title>
        <authorList>
            <person name="Chain P."/>
            <person name="Lamerdin J."/>
            <person name="Larimer F."/>
            <person name="Regala W."/>
            <person name="Land M."/>
            <person name="Hauser L."/>
            <person name="Hooper A."/>
            <person name="Klotz M."/>
            <person name="Norton J."/>
            <person name="Sayavedra-Soto L."/>
            <person name="Arciero D."/>
            <person name="Hommes N."/>
            <person name="Whittaker M."/>
            <person name="Arp D."/>
        </authorList>
    </citation>
    <scope>NUCLEOTIDE SEQUENCE [LARGE SCALE GENOMIC DNA]</scope>
    <source>
        <strain evidence="18">ATCC 19718 / CIP 103999 / KCTC 2705 / NBRC 14298</strain>
    </source>
</reference>
<dbReference type="GO" id="GO:0008270">
    <property type="term" value="F:zinc ion binding"/>
    <property type="evidence" value="ECO:0007669"/>
    <property type="project" value="InterPro"/>
</dbReference>
<dbReference type="Gene3D" id="1.10.390.10">
    <property type="entry name" value="Neutral Protease Domain 2"/>
    <property type="match status" value="1"/>
</dbReference>
<feature type="domain" description="Peptidase M1 alanyl aminopeptidase Ig-like fold" evidence="14">
    <location>
        <begin position="455"/>
        <end position="556"/>
    </location>
</feature>
<keyword evidence="7" id="KW-0645">Protease</keyword>
<evidence type="ECO:0000256" key="5">
    <source>
        <dbReference type="ARBA" id="ARBA00015611"/>
    </source>
</evidence>
<keyword evidence="8" id="KW-0479">Metal-binding</keyword>
<dbReference type="Pfam" id="PF11940">
    <property type="entry name" value="DUF3458"/>
    <property type="match status" value="1"/>
</dbReference>
<evidence type="ECO:0000256" key="4">
    <source>
        <dbReference type="ARBA" id="ARBA00012564"/>
    </source>
</evidence>
<dbReference type="Gene3D" id="2.60.40.1840">
    <property type="match status" value="1"/>
</dbReference>
<dbReference type="Proteomes" id="UP000001416">
    <property type="component" value="Chromosome"/>
</dbReference>
<dbReference type="RefSeq" id="WP_011111252.1">
    <property type="nucleotide sequence ID" value="NC_004757.1"/>
</dbReference>
<dbReference type="MEROPS" id="M01.005"/>
<dbReference type="GeneID" id="87103825"/>
<evidence type="ECO:0000256" key="12">
    <source>
        <dbReference type="NCBIfam" id="TIGR02414"/>
    </source>
</evidence>
<dbReference type="PhylomeDB" id="Q82WN9"/>
<feature type="domain" description="Peptidase M1 membrane alanine aminopeptidase" evidence="13">
    <location>
        <begin position="236"/>
        <end position="447"/>
    </location>
</feature>
<dbReference type="InterPro" id="IPR014782">
    <property type="entry name" value="Peptidase_M1_dom"/>
</dbReference>
<dbReference type="InterPro" id="IPR038438">
    <property type="entry name" value="PepN_Ig-like_sf"/>
</dbReference>
<keyword evidence="6 17" id="KW-0031">Aminopeptidase</keyword>
<dbReference type="PANTHER" id="PTHR46322:SF1">
    <property type="entry name" value="PUROMYCIN-SENSITIVE AMINOPEPTIDASE"/>
    <property type="match status" value="1"/>
</dbReference>
<dbReference type="EC" id="3.4.11.2" evidence="4 12"/>
<proteinExistence type="inferred from homology"/>
<evidence type="ECO:0000256" key="2">
    <source>
        <dbReference type="ARBA" id="ARBA00001947"/>
    </source>
</evidence>
<comment type="cofactor">
    <cofactor evidence="2">
        <name>Zn(2+)</name>
        <dbReference type="ChEBI" id="CHEBI:29105"/>
    </cofactor>
</comment>
<dbReference type="Gene3D" id="1.25.50.10">
    <property type="entry name" value="Peptidase M1, alanyl aminopeptidase, C-terminal domain"/>
    <property type="match status" value="1"/>
</dbReference>
<dbReference type="GO" id="GO:0006508">
    <property type="term" value="P:proteolysis"/>
    <property type="evidence" value="ECO:0007669"/>
    <property type="project" value="UniProtKB-UniRule"/>
</dbReference>
<dbReference type="PANTHER" id="PTHR46322">
    <property type="entry name" value="PUROMYCIN-SENSITIVE AMINOPEPTIDASE"/>
    <property type="match status" value="1"/>
</dbReference>